<dbReference type="InterPro" id="IPR000890">
    <property type="entry name" value="Aliphatic_acid_kin_short-chain"/>
</dbReference>
<evidence type="ECO:0000313" key="8">
    <source>
        <dbReference type="Proteomes" id="UP001189429"/>
    </source>
</evidence>
<comment type="pathway">
    <text evidence="5">Metabolic intermediate biosynthesis; acetyl-CoA biosynthesis; acetyl-CoA from acetate: step 1/2.</text>
</comment>
<dbReference type="PANTHER" id="PTHR21060:SF15">
    <property type="entry name" value="ACETATE KINASE-RELATED"/>
    <property type="match status" value="1"/>
</dbReference>
<comment type="caution">
    <text evidence="7">The sequence shown here is derived from an EMBL/GenBank/DDBJ whole genome shotgun (WGS) entry which is preliminary data.</text>
</comment>
<evidence type="ECO:0000313" key="7">
    <source>
        <dbReference type="EMBL" id="CAK0890368.1"/>
    </source>
</evidence>
<dbReference type="HAMAP" id="MF_00020">
    <property type="entry name" value="Acetate_kinase"/>
    <property type="match status" value="1"/>
</dbReference>
<dbReference type="SUPFAM" id="SSF53067">
    <property type="entry name" value="Actin-like ATPase domain"/>
    <property type="match status" value="1"/>
</dbReference>
<dbReference type="Gene3D" id="3.30.420.40">
    <property type="match status" value="2"/>
</dbReference>
<dbReference type="InterPro" id="IPR023865">
    <property type="entry name" value="Aliphatic_acid_kinase_CS"/>
</dbReference>
<keyword evidence="5" id="KW-0479">Metal-binding</keyword>
<proteinExistence type="inferred from homology"/>
<feature type="binding site" evidence="5">
    <location>
        <begin position="134"/>
        <end position="136"/>
    </location>
    <ligand>
        <name>ATP</name>
        <dbReference type="ChEBI" id="CHEBI:30616"/>
    </ligand>
</feature>
<organism evidence="7 8">
    <name type="scientific">Prorocentrum cordatum</name>
    <dbReference type="NCBI Taxonomy" id="2364126"/>
    <lineage>
        <taxon>Eukaryota</taxon>
        <taxon>Sar</taxon>
        <taxon>Alveolata</taxon>
        <taxon>Dinophyceae</taxon>
        <taxon>Prorocentrales</taxon>
        <taxon>Prorocentraceae</taxon>
        <taxon>Prorocentrum</taxon>
    </lineage>
</organism>
<name>A0ABN9WU73_9DINO</name>
<comment type="cofactor">
    <cofactor evidence="5">
        <name>Mg(2+)</name>
        <dbReference type="ChEBI" id="CHEBI:18420"/>
    </cofactor>
</comment>
<dbReference type="Pfam" id="PF00871">
    <property type="entry name" value="Acetate_kinase"/>
    <property type="match status" value="1"/>
</dbReference>
<dbReference type="Proteomes" id="UP001189429">
    <property type="component" value="Unassembled WGS sequence"/>
</dbReference>
<keyword evidence="2 5" id="KW-0547">Nucleotide-binding</keyword>
<accession>A0ABN9WU73</accession>
<evidence type="ECO:0000256" key="2">
    <source>
        <dbReference type="ARBA" id="ARBA00022741"/>
    </source>
</evidence>
<dbReference type="InterPro" id="IPR004372">
    <property type="entry name" value="Ac/propionate_kinase"/>
</dbReference>
<keyword evidence="8" id="KW-1185">Reference proteome</keyword>
<reference evidence="7" key="1">
    <citation type="submission" date="2023-10" db="EMBL/GenBank/DDBJ databases">
        <authorList>
            <person name="Chen Y."/>
            <person name="Shah S."/>
            <person name="Dougan E. K."/>
            <person name="Thang M."/>
            <person name="Chan C."/>
        </authorList>
    </citation>
    <scope>NUCLEOTIDE SEQUENCE [LARGE SCALE GENOMIC DNA]</scope>
</reference>
<feature type="compositionally biased region" description="Gly residues" evidence="6">
    <location>
        <begin position="296"/>
        <end position="305"/>
    </location>
</feature>
<dbReference type="EMBL" id="CAUYUJ010019341">
    <property type="protein sequence ID" value="CAK0890368.1"/>
    <property type="molecule type" value="Genomic_DNA"/>
</dbReference>
<keyword evidence="5" id="KW-0460">Magnesium</keyword>
<dbReference type="PRINTS" id="PR00471">
    <property type="entry name" value="ACETATEKNASE"/>
</dbReference>
<feature type="region of interest" description="Disordered" evidence="6">
    <location>
        <begin position="278"/>
        <end position="305"/>
    </location>
</feature>
<feature type="site" description="Transition state stabilizer" evidence="5">
    <location>
        <position position="26"/>
    </location>
</feature>
<keyword evidence="4 5" id="KW-0067">ATP-binding</keyword>
<gene>
    <name evidence="7" type="ORF">PCOR1329_LOCUS70628</name>
</gene>
<feature type="binding site" evidence="5">
    <location>
        <begin position="183"/>
        <end position="187"/>
    </location>
    <ligand>
        <name>ATP</name>
        <dbReference type="ChEBI" id="CHEBI:30616"/>
    </ligand>
</feature>
<dbReference type="PANTHER" id="PTHR21060">
    <property type="entry name" value="ACETATE KINASE"/>
    <property type="match status" value="1"/>
</dbReference>
<feature type="binding site" evidence="5">
    <location>
        <begin position="54"/>
        <end position="58"/>
    </location>
    <ligand>
        <name>ATP</name>
        <dbReference type="ChEBI" id="CHEBI:30616"/>
    </ligand>
</feature>
<dbReference type="PROSITE" id="PS01076">
    <property type="entry name" value="ACETATE_KINASE_2"/>
    <property type="match status" value="1"/>
</dbReference>
<dbReference type="InterPro" id="IPR043129">
    <property type="entry name" value="ATPase_NBD"/>
</dbReference>
<comment type="similarity">
    <text evidence="5">Belongs to the acetokinase family.</text>
</comment>
<protein>
    <recommendedName>
        <fullName evidence="5">Probable acetate kinase</fullName>
        <ecNumber evidence="5">2.7.2.1</ecNumber>
    </recommendedName>
    <alternativeName>
        <fullName evidence="5">Acetokinase</fullName>
    </alternativeName>
</protein>
<evidence type="ECO:0000256" key="3">
    <source>
        <dbReference type="ARBA" id="ARBA00022777"/>
    </source>
</evidence>
<evidence type="ECO:0000256" key="1">
    <source>
        <dbReference type="ARBA" id="ARBA00022679"/>
    </source>
</evidence>
<comment type="caution">
    <text evidence="5">Lacks conserved residue(s) required for the propagation of feature annotation.</text>
</comment>
<keyword evidence="1 5" id="KW-0808">Transferase</keyword>
<evidence type="ECO:0000256" key="5">
    <source>
        <dbReference type="HAMAP-Rule" id="MF_03131"/>
    </source>
</evidence>
<evidence type="ECO:0000256" key="4">
    <source>
        <dbReference type="ARBA" id="ARBA00022840"/>
    </source>
</evidence>
<dbReference type="EC" id="2.7.2.1" evidence="5"/>
<feature type="binding site" evidence="5">
    <location>
        <position position="236"/>
    </location>
    <ligand>
        <name>Mg(2+)</name>
        <dbReference type="ChEBI" id="CHEBI:18420"/>
    </ligand>
</feature>
<keyword evidence="3 5" id="KW-0418">Kinase</keyword>
<sequence>MPAESFLYAVPKEWYEKYGVRRYGFHGTSYSYVLGRVASELQRPASSLNLIVCHIGSGASMVCIKGGKFMSLLPFLPPTVGFTPLDGLVMGTRSGDVDAGVFGHLTKAAGLSVGEVDSALNKKSGLYGLCGFSDMRAVQERADGGDADAALAERIFVERVRKYLGAYLVRLRNNVDAIVFTAGVGENSARFRALACEGLEEFGIKIAPGKNLAAKGVARIEDAFSRTKVMVVPTDEEGSIAIQAIDLVGVLPEPAQEVPAALPGRRRRPKHDLLVVGESSHSGWAHVPPPPPSWKGEGGGGRGGG</sequence>
<feature type="site" description="Transition state stabilizer" evidence="5">
    <location>
        <position position="93"/>
    </location>
</feature>
<comment type="catalytic activity">
    <reaction evidence="5">
        <text>acetate + ATP = acetyl phosphate + ADP</text>
        <dbReference type="Rhea" id="RHEA:11352"/>
        <dbReference type="ChEBI" id="CHEBI:22191"/>
        <dbReference type="ChEBI" id="CHEBI:30089"/>
        <dbReference type="ChEBI" id="CHEBI:30616"/>
        <dbReference type="ChEBI" id="CHEBI:456216"/>
        <dbReference type="EC" id="2.7.2.1"/>
    </reaction>
</comment>
<evidence type="ECO:0000256" key="6">
    <source>
        <dbReference type="SAM" id="MobiDB-lite"/>
    </source>
</evidence>